<organism evidence="1">
    <name type="scientific">marine sediment metagenome</name>
    <dbReference type="NCBI Taxonomy" id="412755"/>
    <lineage>
        <taxon>unclassified sequences</taxon>
        <taxon>metagenomes</taxon>
        <taxon>ecological metagenomes</taxon>
    </lineage>
</organism>
<reference evidence="1" key="1">
    <citation type="submission" date="2013-11" db="EMBL/GenBank/DDBJ databases">
        <title>Microbial diversity, functional groups and degradation webs in Northern and Southern Mediterranean and Red Sea marine crude oil polluted sites.</title>
        <authorList>
            <person name="Daffonchio D."/>
            <person name="Mapelli F."/>
            <person name="Ferrer M."/>
            <person name="Richter M."/>
            <person name="Cherif A."/>
            <person name="Malkawi H.I."/>
            <person name="Yakimov M.M."/>
            <person name="Abdel-Fattah Y.R."/>
            <person name="Blaghen M."/>
            <person name="Golyshin P.N."/>
            <person name="Kalogerakis N."/>
            <person name="Boon N."/>
            <person name="Magagnini M."/>
            <person name="Fava F."/>
        </authorList>
    </citation>
    <scope>NUCLEOTIDE SEQUENCE</scope>
</reference>
<evidence type="ECO:0000313" key="1">
    <source>
        <dbReference type="EMBL" id="KTF07347.1"/>
    </source>
</evidence>
<proteinExistence type="predicted"/>
<comment type="caution">
    <text evidence="1">The sequence shown here is derived from an EMBL/GenBank/DDBJ whole genome shotgun (WGS) entry which is preliminary data.</text>
</comment>
<gene>
    <name evidence="1" type="ORF">MGSAQ_001157</name>
</gene>
<name>A0A1B6NX96_9ZZZZ</name>
<sequence>MVVTTNVSKPLTRCLLKWTALKVMKVLSLLRQLTVLTY</sequence>
<dbReference type="AlphaFoldDB" id="A0A1B6NX96"/>
<accession>A0A1B6NX96</accession>
<protein>
    <submittedName>
        <fullName evidence="1">Uncharacterized protein</fullName>
    </submittedName>
</protein>
<dbReference type="EMBL" id="AYSL01000602">
    <property type="protein sequence ID" value="KTF07347.1"/>
    <property type="molecule type" value="Genomic_DNA"/>
</dbReference>